<dbReference type="AlphaFoldDB" id="A0A3L6TFQ3"/>
<keyword evidence="1" id="KW-1015">Disulfide bond</keyword>
<dbReference type="Gene3D" id="3.30.30.10">
    <property type="entry name" value="Knottin, scorpion toxin-like"/>
    <property type="match status" value="1"/>
</dbReference>
<dbReference type="SUPFAM" id="SSF57095">
    <property type="entry name" value="Scorpion toxin-like"/>
    <property type="match status" value="1"/>
</dbReference>
<feature type="domain" description="Knottins-like" evidence="2">
    <location>
        <begin position="10"/>
        <end position="56"/>
    </location>
</feature>
<evidence type="ECO:0000313" key="3">
    <source>
        <dbReference type="EMBL" id="RLN39147.1"/>
    </source>
</evidence>
<gene>
    <name evidence="3" type="ORF">C2845_PM01G20150</name>
</gene>
<organism evidence="3 4">
    <name type="scientific">Panicum miliaceum</name>
    <name type="common">Proso millet</name>
    <name type="synonym">Broomcorn millet</name>
    <dbReference type="NCBI Taxonomy" id="4540"/>
    <lineage>
        <taxon>Eukaryota</taxon>
        <taxon>Viridiplantae</taxon>
        <taxon>Streptophyta</taxon>
        <taxon>Embryophyta</taxon>
        <taxon>Tracheophyta</taxon>
        <taxon>Spermatophyta</taxon>
        <taxon>Magnoliopsida</taxon>
        <taxon>Liliopsida</taxon>
        <taxon>Poales</taxon>
        <taxon>Poaceae</taxon>
        <taxon>PACMAD clade</taxon>
        <taxon>Panicoideae</taxon>
        <taxon>Panicodae</taxon>
        <taxon>Paniceae</taxon>
        <taxon>Panicinae</taxon>
        <taxon>Panicum</taxon>
        <taxon>Panicum sect. Panicum</taxon>
    </lineage>
</organism>
<dbReference type="InterPro" id="IPR008176">
    <property type="entry name" value="Defensin_plant"/>
</dbReference>
<dbReference type="Pfam" id="PF00304">
    <property type="entry name" value="Gamma-thionin"/>
    <property type="match status" value="1"/>
</dbReference>
<comment type="caution">
    <text evidence="3">The sequence shown here is derived from an EMBL/GenBank/DDBJ whole genome shotgun (WGS) entry which is preliminary data.</text>
</comment>
<evidence type="ECO:0000259" key="2">
    <source>
        <dbReference type="SMART" id="SM00505"/>
    </source>
</evidence>
<keyword evidence="4" id="KW-1185">Reference proteome</keyword>
<name>A0A3L6TFQ3_PANMI</name>
<dbReference type="PRINTS" id="PR00288">
    <property type="entry name" value="PUROTHIONIN"/>
</dbReference>
<proteinExistence type="predicted"/>
<reference evidence="4" key="1">
    <citation type="journal article" date="2019" name="Nat. Commun.">
        <title>The genome of broomcorn millet.</title>
        <authorList>
            <person name="Zou C."/>
            <person name="Miki D."/>
            <person name="Li D."/>
            <person name="Tang Q."/>
            <person name="Xiao L."/>
            <person name="Rajput S."/>
            <person name="Deng P."/>
            <person name="Jia W."/>
            <person name="Huang R."/>
            <person name="Zhang M."/>
            <person name="Sun Y."/>
            <person name="Hu J."/>
            <person name="Fu X."/>
            <person name="Schnable P.S."/>
            <person name="Li F."/>
            <person name="Zhang H."/>
            <person name="Feng B."/>
            <person name="Zhu X."/>
            <person name="Liu R."/>
            <person name="Schnable J.C."/>
            <person name="Zhu J.-K."/>
            <person name="Zhang H."/>
        </authorList>
    </citation>
    <scope>NUCLEOTIDE SEQUENCE [LARGE SCALE GENOMIC DNA]</scope>
</reference>
<evidence type="ECO:0000313" key="4">
    <source>
        <dbReference type="Proteomes" id="UP000275267"/>
    </source>
</evidence>
<sequence>MAAQPVQAKECLARTRGFRGLCFRSRRCASVCRKDGFTGGGRCRGLIRRCFCRKPCATAAAGRG</sequence>
<dbReference type="SMART" id="SM00505">
    <property type="entry name" value="Knot1"/>
    <property type="match status" value="1"/>
</dbReference>
<dbReference type="Proteomes" id="UP000275267">
    <property type="component" value="Unassembled WGS sequence"/>
</dbReference>
<dbReference type="GO" id="GO:0006952">
    <property type="term" value="P:defense response"/>
    <property type="evidence" value="ECO:0007669"/>
    <property type="project" value="InterPro"/>
</dbReference>
<protein>
    <recommendedName>
        <fullName evidence="2">Knottins-like domain-containing protein</fullName>
    </recommendedName>
</protein>
<dbReference type="InterPro" id="IPR036574">
    <property type="entry name" value="Scorpion_toxin-like_sf"/>
</dbReference>
<dbReference type="InterPro" id="IPR003614">
    <property type="entry name" value="Knottins"/>
</dbReference>
<dbReference type="EMBL" id="PQIB02000001">
    <property type="protein sequence ID" value="RLN39147.1"/>
    <property type="molecule type" value="Genomic_DNA"/>
</dbReference>
<accession>A0A3L6TFQ3</accession>
<evidence type="ECO:0000256" key="1">
    <source>
        <dbReference type="ARBA" id="ARBA00023157"/>
    </source>
</evidence>